<gene>
    <name evidence="1" type="ORF">IDM48_02630</name>
</gene>
<reference evidence="1 2" key="1">
    <citation type="submission" date="2020-09" db="EMBL/GenBank/DDBJ databases">
        <title>Investigation of environmental microbe.</title>
        <authorList>
            <person name="Ou Y."/>
            <person name="Kang Q."/>
        </authorList>
    </citation>
    <scope>NUCLEOTIDE SEQUENCE [LARGE SCALE GENOMIC DNA]</scope>
    <source>
        <strain evidence="1 2">KJZ-9</strain>
    </source>
</reference>
<dbReference type="RefSeq" id="WP_068170679.1">
    <property type="nucleotide sequence ID" value="NZ_BAAAHX010000011.1"/>
</dbReference>
<evidence type="ECO:0000313" key="1">
    <source>
        <dbReference type="EMBL" id="QNV40343.1"/>
    </source>
</evidence>
<dbReference type="Proteomes" id="UP000516421">
    <property type="component" value="Chromosome"/>
</dbReference>
<sequence>MNSQQIPQVSLLTRPGCHLCDDAREVVDRVTSELGLGFEEINVDEYPELKAAHDTEIPVVRVNGVPKDFWQINARRLTKILRTELERAA</sequence>
<dbReference type="KEGG" id="rama:IDM48_02630"/>
<dbReference type="InterPro" id="IPR008554">
    <property type="entry name" value="Glutaredoxin-like"/>
</dbReference>
<dbReference type="Gene3D" id="3.40.30.10">
    <property type="entry name" value="Glutaredoxin"/>
    <property type="match status" value="1"/>
</dbReference>
<organism evidence="1 2">
    <name type="scientific">Rothia amarae</name>
    <dbReference type="NCBI Taxonomy" id="169480"/>
    <lineage>
        <taxon>Bacteria</taxon>
        <taxon>Bacillati</taxon>
        <taxon>Actinomycetota</taxon>
        <taxon>Actinomycetes</taxon>
        <taxon>Micrococcales</taxon>
        <taxon>Micrococcaceae</taxon>
        <taxon>Rothia</taxon>
    </lineage>
</organism>
<dbReference type="InterPro" id="IPR036249">
    <property type="entry name" value="Thioredoxin-like_sf"/>
</dbReference>
<protein>
    <submittedName>
        <fullName evidence="1">Glutaredoxin family protein</fullName>
    </submittedName>
</protein>
<dbReference type="EMBL" id="CP061538">
    <property type="protein sequence ID" value="QNV40343.1"/>
    <property type="molecule type" value="Genomic_DNA"/>
</dbReference>
<evidence type="ECO:0000313" key="2">
    <source>
        <dbReference type="Proteomes" id="UP000516421"/>
    </source>
</evidence>
<dbReference type="AlphaFoldDB" id="A0A7H2BKZ7"/>
<dbReference type="Pfam" id="PF05768">
    <property type="entry name" value="Glrx-like"/>
    <property type="match status" value="1"/>
</dbReference>
<name>A0A7H2BKZ7_9MICC</name>
<proteinExistence type="predicted"/>
<dbReference type="SUPFAM" id="SSF52833">
    <property type="entry name" value="Thioredoxin-like"/>
    <property type="match status" value="1"/>
</dbReference>
<accession>A0A7H2BKZ7</accession>
<keyword evidence="2" id="KW-1185">Reference proteome</keyword>